<keyword evidence="2" id="KW-1185">Reference proteome</keyword>
<accession>A0A6G1JRH5</accession>
<evidence type="ECO:0000313" key="2">
    <source>
        <dbReference type="Proteomes" id="UP000799428"/>
    </source>
</evidence>
<evidence type="ECO:0000313" key="1">
    <source>
        <dbReference type="EMBL" id="KAF2702767.1"/>
    </source>
</evidence>
<dbReference type="Proteomes" id="UP000799428">
    <property type="component" value="Unassembled WGS sequence"/>
</dbReference>
<organism evidence="1 2">
    <name type="scientific">Pleomassaria siparia CBS 279.74</name>
    <dbReference type="NCBI Taxonomy" id="1314801"/>
    <lineage>
        <taxon>Eukaryota</taxon>
        <taxon>Fungi</taxon>
        <taxon>Dikarya</taxon>
        <taxon>Ascomycota</taxon>
        <taxon>Pezizomycotina</taxon>
        <taxon>Dothideomycetes</taxon>
        <taxon>Pleosporomycetidae</taxon>
        <taxon>Pleosporales</taxon>
        <taxon>Pleomassariaceae</taxon>
        <taxon>Pleomassaria</taxon>
    </lineage>
</organism>
<protein>
    <submittedName>
        <fullName evidence="1">Uncharacterized protein</fullName>
    </submittedName>
</protein>
<gene>
    <name evidence="1" type="ORF">K504DRAFT_539451</name>
</gene>
<name>A0A6G1JRH5_9PLEO</name>
<dbReference type="OrthoDB" id="3770260at2759"/>
<reference evidence="1" key="1">
    <citation type="journal article" date="2020" name="Stud. Mycol.">
        <title>101 Dothideomycetes genomes: a test case for predicting lifestyles and emergence of pathogens.</title>
        <authorList>
            <person name="Haridas S."/>
            <person name="Albert R."/>
            <person name="Binder M."/>
            <person name="Bloem J."/>
            <person name="Labutti K."/>
            <person name="Salamov A."/>
            <person name="Andreopoulos B."/>
            <person name="Baker S."/>
            <person name="Barry K."/>
            <person name="Bills G."/>
            <person name="Bluhm B."/>
            <person name="Cannon C."/>
            <person name="Castanera R."/>
            <person name="Culley D."/>
            <person name="Daum C."/>
            <person name="Ezra D."/>
            <person name="Gonzalez J."/>
            <person name="Henrissat B."/>
            <person name="Kuo A."/>
            <person name="Liang C."/>
            <person name="Lipzen A."/>
            <person name="Lutzoni F."/>
            <person name="Magnuson J."/>
            <person name="Mondo S."/>
            <person name="Nolan M."/>
            <person name="Ohm R."/>
            <person name="Pangilinan J."/>
            <person name="Park H.-J."/>
            <person name="Ramirez L."/>
            <person name="Alfaro M."/>
            <person name="Sun H."/>
            <person name="Tritt A."/>
            <person name="Yoshinaga Y."/>
            <person name="Zwiers L.-H."/>
            <person name="Turgeon B."/>
            <person name="Goodwin S."/>
            <person name="Spatafora J."/>
            <person name="Crous P."/>
            <person name="Grigoriev I."/>
        </authorList>
    </citation>
    <scope>NUCLEOTIDE SEQUENCE</scope>
    <source>
        <strain evidence="1">CBS 279.74</strain>
    </source>
</reference>
<dbReference type="AlphaFoldDB" id="A0A6G1JRH5"/>
<dbReference type="EMBL" id="MU005793">
    <property type="protein sequence ID" value="KAF2702767.1"/>
    <property type="molecule type" value="Genomic_DNA"/>
</dbReference>
<proteinExistence type="predicted"/>
<sequence>MATEDASNEATESQHETLLSVLCTKENWTTDDSTEYTSLAFRENGIGCLTLLNDQPGELLICEFDWEIDSESPQNAKAETIVDTHQKDLEDSLRLRQVAKFYINIKLRHCEPRKQFGFSGRFSIKDSLSRRLKKTAFEQEEYIWVYLEVGNFPPAHDTNPVNGDEFGQTRWGLRLSFPRGSPIPSLDKWNEAYHLMVQSQYWEGQTNWFSRKLHGRSIDGWKFNTG</sequence>